<reference evidence="1 2" key="1">
    <citation type="journal article" date="2011" name="Stand. Genomic Sci.">
        <title>Complete genome sequence of Odoribacter splanchnicus type strain (1651/6).</title>
        <authorList>
            <consortium name="US DOE Joint Genome Institute (JGI-PGF)"/>
            <person name="Goker M."/>
            <person name="Gronow S."/>
            <person name="Zeytun A."/>
            <person name="Nolan M."/>
            <person name="Lucas S."/>
            <person name="Lapidus A."/>
            <person name="Hammon N."/>
            <person name="Deshpande S."/>
            <person name="Cheng J.F."/>
            <person name="Pitluck S."/>
            <person name="Liolios K."/>
            <person name="Pagani I."/>
            <person name="Ivanova N."/>
            <person name="Mavromatis K."/>
            <person name="Ovchinikova G."/>
            <person name="Pati A."/>
            <person name="Tapia R."/>
            <person name="Han C."/>
            <person name="Goodwin L."/>
            <person name="Chen A."/>
            <person name="Palaniappan K."/>
            <person name="Land M."/>
            <person name="Hauser L."/>
            <person name="Jeffries C.D."/>
            <person name="Brambilla E.M."/>
            <person name="Rohde M."/>
            <person name="Detter J.C."/>
            <person name="Woyke T."/>
            <person name="Bristow J."/>
            <person name="Markowitz V."/>
            <person name="Hugenholtz P."/>
            <person name="Eisen J.A."/>
            <person name="Kyrpides N.C."/>
            <person name="Klenk H.P."/>
        </authorList>
    </citation>
    <scope>NUCLEOTIDE SEQUENCE [LARGE SCALE GENOMIC DNA]</scope>
    <source>
        <strain evidence="2">ATCC 29572 / DSM 20712 / JCM 15291 / NCTC 10825 / 1651/6</strain>
    </source>
</reference>
<gene>
    <name evidence="1" type="ordered locus">Odosp_1143</name>
</gene>
<proteinExistence type="predicted"/>
<dbReference type="Proteomes" id="UP000006657">
    <property type="component" value="Chromosome"/>
</dbReference>
<dbReference type="KEGG" id="osp:Odosp_1143"/>
<evidence type="ECO:0000313" key="1">
    <source>
        <dbReference type="EMBL" id="ADY32205.1"/>
    </source>
</evidence>
<dbReference type="PaxDb" id="709991-Odosp_1143"/>
<organism evidence="1 2">
    <name type="scientific">Odoribacter splanchnicus (strain ATCC 29572 / DSM 20712 / CIP 104287 / JCM 15291 / NCTC 10825 / 1651/6)</name>
    <name type="common">Bacteroides splanchnicus</name>
    <dbReference type="NCBI Taxonomy" id="709991"/>
    <lineage>
        <taxon>Bacteria</taxon>
        <taxon>Pseudomonadati</taxon>
        <taxon>Bacteroidota</taxon>
        <taxon>Bacteroidia</taxon>
        <taxon>Bacteroidales</taxon>
        <taxon>Odoribacteraceae</taxon>
        <taxon>Odoribacter</taxon>
    </lineage>
</organism>
<sequence>MYPSPKVQPTTCSFFKVTKGLNPANGISLNSCLTQNVCRTAIIQSIPLPIMKQCRTFSKEFDTAFHYKQEENSKTYRLTYSER</sequence>
<accession>F9ZAV6</accession>
<dbReference type="AlphaFoldDB" id="F9ZAV6"/>
<keyword evidence="2" id="KW-1185">Reference proteome</keyword>
<name>F9ZAV6_ODOSD</name>
<dbReference type="EMBL" id="CP002544">
    <property type="protein sequence ID" value="ADY32205.1"/>
    <property type="molecule type" value="Genomic_DNA"/>
</dbReference>
<protein>
    <submittedName>
        <fullName evidence="1">Uncharacterized protein</fullName>
    </submittedName>
</protein>
<dbReference type="HOGENOM" id="CLU_2539253_0_0_10"/>
<evidence type="ECO:0000313" key="2">
    <source>
        <dbReference type="Proteomes" id="UP000006657"/>
    </source>
</evidence>